<keyword evidence="1" id="KW-0812">Transmembrane</keyword>
<dbReference type="GO" id="GO:0016757">
    <property type="term" value="F:glycosyltransferase activity"/>
    <property type="evidence" value="ECO:0007669"/>
    <property type="project" value="InterPro"/>
</dbReference>
<gene>
    <name evidence="4" type="ORF">EQU50_02275</name>
</gene>
<dbReference type="CDD" id="cd03808">
    <property type="entry name" value="GT4_CapM-like"/>
    <property type="match status" value="1"/>
</dbReference>
<dbReference type="InterPro" id="IPR001296">
    <property type="entry name" value="Glyco_trans_1"/>
</dbReference>
<evidence type="ECO:0000313" key="4">
    <source>
        <dbReference type="EMBL" id="RZI46438.1"/>
    </source>
</evidence>
<dbReference type="InterPro" id="IPR028098">
    <property type="entry name" value="Glyco_trans_4-like_N"/>
</dbReference>
<sequence length="369" mass="41211">MSNKKILYLVADDRYFCSHRLPLALKAQQQGYQISVATPAKGDHLEIQKAGLDFYPIPFDRGGLNPLRELKTLGQIFKLYRQLRPDIVHLVALKPVLYGTLVALFAGVPRIIAAVAGLGAIFSQKHWLQKPVKLTLRWLLRWSRVRVIVQNPEDAEVIQSLDPRVQVHLILGAGVDTSVFFPVSEPAEPVTVVHVSRLLWTKGVGEFVAAARLLKEQGHHLHFRLVGEPDLENPDAIPLSVLQGWNREGIVEWLGYQKDVPKLYQQSHIAVMASYYREGIPKSLIEAAACGKPIITCDMPGCRIIVKDGVNGYLVPPKDSEALAAKILDLALNSDRRLAFGKASRDFVMQHFNQDLVCQQTLELYPANS</sequence>
<dbReference type="AlphaFoldDB" id="A0A4Q7DJE4"/>
<dbReference type="PANTHER" id="PTHR12526">
    <property type="entry name" value="GLYCOSYLTRANSFERASE"/>
    <property type="match status" value="1"/>
</dbReference>
<reference evidence="4 5" key="1">
    <citation type="submission" date="2018-10" db="EMBL/GenBank/DDBJ databases">
        <title>An updated phylogeny of the Alphaproteobacteria reveals that the parasitic Rickettsiales and Holosporales have independent origins.</title>
        <authorList>
            <person name="Munoz-Gomez S.A."/>
            <person name="Hess S."/>
            <person name="Burger G."/>
            <person name="Lang B.F."/>
            <person name="Susko E."/>
            <person name="Slamovits C.H."/>
            <person name="Roger A.J."/>
        </authorList>
    </citation>
    <scope>NUCLEOTIDE SEQUENCE [LARGE SCALE GENOMIC DNA]</scope>
    <source>
        <strain evidence="4">HOLO01</strain>
    </source>
</reference>
<evidence type="ECO:0000313" key="5">
    <source>
        <dbReference type="Proteomes" id="UP000293550"/>
    </source>
</evidence>
<dbReference type="PANTHER" id="PTHR12526:SF638">
    <property type="entry name" value="SPORE COAT PROTEIN SA"/>
    <property type="match status" value="1"/>
</dbReference>
<dbReference type="RefSeq" id="WP_130153542.1">
    <property type="nucleotide sequence ID" value="NZ_SCFB01000004.1"/>
</dbReference>
<evidence type="ECO:0000259" key="2">
    <source>
        <dbReference type="Pfam" id="PF00534"/>
    </source>
</evidence>
<keyword evidence="4" id="KW-0808">Transferase</keyword>
<organism evidence="4 5">
    <name type="scientific">Candidatus Finniella inopinata</name>
    <dbReference type="NCBI Taxonomy" id="1696036"/>
    <lineage>
        <taxon>Bacteria</taxon>
        <taxon>Pseudomonadati</taxon>
        <taxon>Pseudomonadota</taxon>
        <taxon>Alphaproteobacteria</taxon>
        <taxon>Holosporales</taxon>
        <taxon>Candidatus Paracaedibacteraceae</taxon>
        <taxon>Candidatus Finniella</taxon>
    </lineage>
</organism>
<feature type="domain" description="Glycosyl transferase family 1" evidence="2">
    <location>
        <begin position="183"/>
        <end position="346"/>
    </location>
</feature>
<keyword evidence="1" id="KW-0472">Membrane</keyword>
<protein>
    <submittedName>
        <fullName evidence="4">Glycosyltransferase family 1 protein</fullName>
    </submittedName>
</protein>
<feature type="domain" description="Glycosyltransferase subfamily 4-like N-terminal" evidence="3">
    <location>
        <begin position="5"/>
        <end position="143"/>
    </location>
</feature>
<dbReference type="EMBL" id="SCFB01000004">
    <property type="protein sequence ID" value="RZI46438.1"/>
    <property type="molecule type" value="Genomic_DNA"/>
</dbReference>
<dbReference type="Pfam" id="PF13477">
    <property type="entry name" value="Glyco_trans_4_2"/>
    <property type="match status" value="1"/>
</dbReference>
<comment type="caution">
    <text evidence="4">The sequence shown here is derived from an EMBL/GenBank/DDBJ whole genome shotgun (WGS) entry which is preliminary data.</text>
</comment>
<dbReference type="SUPFAM" id="SSF53756">
    <property type="entry name" value="UDP-Glycosyltransferase/glycogen phosphorylase"/>
    <property type="match status" value="1"/>
</dbReference>
<dbReference type="Proteomes" id="UP000293550">
    <property type="component" value="Unassembled WGS sequence"/>
</dbReference>
<dbReference type="Pfam" id="PF00534">
    <property type="entry name" value="Glycos_transf_1"/>
    <property type="match status" value="1"/>
</dbReference>
<name>A0A4Q7DJE4_9PROT</name>
<proteinExistence type="predicted"/>
<evidence type="ECO:0000256" key="1">
    <source>
        <dbReference type="SAM" id="Phobius"/>
    </source>
</evidence>
<evidence type="ECO:0000259" key="3">
    <source>
        <dbReference type="Pfam" id="PF13477"/>
    </source>
</evidence>
<keyword evidence="5" id="KW-1185">Reference proteome</keyword>
<dbReference type="OrthoDB" id="9790710at2"/>
<accession>A0A4Q7DJE4</accession>
<feature type="transmembrane region" description="Helical" evidence="1">
    <location>
        <begin position="96"/>
        <end position="122"/>
    </location>
</feature>
<dbReference type="Gene3D" id="3.40.50.2000">
    <property type="entry name" value="Glycogen Phosphorylase B"/>
    <property type="match status" value="2"/>
</dbReference>
<keyword evidence="1" id="KW-1133">Transmembrane helix</keyword>